<feature type="region of interest" description="Disordered" evidence="1">
    <location>
        <begin position="1"/>
        <end position="34"/>
    </location>
</feature>
<comment type="caution">
    <text evidence="2">The sequence shown here is derived from an EMBL/GenBank/DDBJ whole genome shotgun (WGS) entry which is preliminary data.</text>
</comment>
<dbReference type="AlphaFoldDB" id="A0AAP0QC24"/>
<dbReference type="EMBL" id="JBCGBO010000024">
    <property type="protein sequence ID" value="KAK9182928.1"/>
    <property type="molecule type" value="Genomic_DNA"/>
</dbReference>
<gene>
    <name evidence="2" type="ORF">WN944_026076</name>
</gene>
<dbReference type="Proteomes" id="UP001428341">
    <property type="component" value="Unassembled WGS sequence"/>
</dbReference>
<proteinExistence type="predicted"/>
<accession>A0AAP0QC24</accession>
<keyword evidence="3" id="KW-1185">Reference proteome</keyword>
<reference evidence="2 3" key="1">
    <citation type="submission" date="2024-05" db="EMBL/GenBank/DDBJ databases">
        <title>Haplotype-resolved chromosome-level genome assembly of Huyou (Citrus changshanensis).</title>
        <authorList>
            <person name="Miao C."/>
            <person name="Chen W."/>
            <person name="Wu Y."/>
            <person name="Wang L."/>
            <person name="Zhao S."/>
            <person name="Grierson D."/>
            <person name="Xu C."/>
            <person name="Chen K."/>
        </authorList>
    </citation>
    <scope>NUCLEOTIDE SEQUENCE [LARGE SCALE GENOMIC DNA]</scope>
    <source>
        <strain evidence="2">01-14</strain>
        <tissue evidence="2">Leaf</tissue>
    </source>
</reference>
<protein>
    <submittedName>
        <fullName evidence="2">Uncharacterized protein</fullName>
    </submittedName>
</protein>
<name>A0AAP0QC24_9ROSI</name>
<sequence>MGSIPLPESCPPDIAALPPHSHQSSSQCEKPPVRELWRSSPLSVGNISIRVSLSLRCRKGHTAVTPPPGEQVEVEVGVEGDQRIQNLQPSPTEDLV</sequence>
<evidence type="ECO:0000313" key="3">
    <source>
        <dbReference type="Proteomes" id="UP001428341"/>
    </source>
</evidence>
<organism evidence="2 3">
    <name type="scientific">Citrus x changshan-huyou</name>
    <dbReference type="NCBI Taxonomy" id="2935761"/>
    <lineage>
        <taxon>Eukaryota</taxon>
        <taxon>Viridiplantae</taxon>
        <taxon>Streptophyta</taxon>
        <taxon>Embryophyta</taxon>
        <taxon>Tracheophyta</taxon>
        <taxon>Spermatophyta</taxon>
        <taxon>Magnoliopsida</taxon>
        <taxon>eudicotyledons</taxon>
        <taxon>Gunneridae</taxon>
        <taxon>Pentapetalae</taxon>
        <taxon>rosids</taxon>
        <taxon>malvids</taxon>
        <taxon>Sapindales</taxon>
        <taxon>Rutaceae</taxon>
        <taxon>Aurantioideae</taxon>
        <taxon>Citrus</taxon>
    </lineage>
</organism>
<evidence type="ECO:0000256" key="1">
    <source>
        <dbReference type="SAM" id="MobiDB-lite"/>
    </source>
</evidence>
<evidence type="ECO:0000313" key="2">
    <source>
        <dbReference type="EMBL" id="KAK9182928.1"/>
    </source>
</evidence>